<feature type="transmembrane region" description="Helical" evidence="1">
    <location>
        <begin position="108"/>
        <end position="129"/>
    </location>
</feature>
<reference evidence="2" key="1">
    <citation type="submission" date="2022-01" db="EMBL/GenBank/DDBJ databases">
        <authorList>
            <person name="Jo J.-H."/>
            <person name="Im W.-T."/>
        </authorList>
    </citation>
    <scope>NUCLEOTIDE SEQUENCE</scope>
    <source>
        <strain evidence="2">NA20</strain>
    </source>
</reference>
<feature type="transmembrane region" description="Helical" evidence="1">
    <location>
        <begin position="162"/>
        <end position="178"/>
    </location>
</feature>
<dbReference type="Proteomes" id="UP001165367">
    <property type="component" value="Unassembled WGS sequence"/>
</dbReference>
<keyword evidence="1" id="KW-0812">Transmembrane</keyword>
<keyword evidence="1" id="KW-1133">Transmembrane helix</keyword>
<evidence type="ECO:0000256" key="1">
    <source>
        <dbReference type="SAM" id="Phobius"/>
    </source>
</evidence>
<comment type="caution">
    <text evidence="2">The sequence shown here is derived from an EMBL/GenBank/DDBJ whole genome shotgun (WGS) entry which is preliminary data.</text>
</comment>
<dbReference type="EMBL" id="JAKLTR010000001">
    <property type="protein sequence ID" value="MCG2613086.1"/>
    <property type="molecule type" value="Genomic_DNA"/>
</dbReference>
<dbReference type="RefSeq" id="WP_237868311.1">
    <property type="nucleotide sequence ID" value="NZ_JAKLTR010000001.1"/>
</dbReference>
<feature type="transmembrane region" description="Helical" evidence="1">
    <location>
        <begin position="73"/>
        <end position="96"/>
    </location>
</feature>
<gene>
    <name evidence="2" type="ORF">LZZ85_02305</name>
</gene>
<feature type="transmembrane region" description="Helical" evidence="1">
    <location>
        <begin position="135"/>
        <end position="155"/>
    </location>
</feature>
<keyword evidence="1" id="KW-0472">Membrane</keyword>
<evidence type="ECO:0000313" key="3">
    <source>
        <dbReference type="Proteomes" id="UP001165367"/>
    </source>
</evidence>
<organism evidence="2 3">
    <name type="scientific">Terrimonas ginsenosidimutans</name>
    <dbReference type="NCBI Taxonomy" id="2908004"/>
    <lineage>
        <taxon>Bacteria</taxon>
        <taxon>Pseudomonadati</taxon>
        <taxon>Bacteroidota</taxon>
        <taxon>Chitinophagia</taxon>
        <taxon>Chitinophagales</taxon>
        <taxon>Chitinophagaceae</taxon>
        <taxon>Terrimonas</taxon>
    </lineage>
</organism>
<feature type="transmembrane region" description="Helical" evidence="1">
    <location>
        <begin position="211"/>
        <end position="229"/>
    </location>
</feature>
<feature type="transmembrane region" description="Helical" evidence="1">
    <location>
        <begin position="30"/>
        <end position="53"/>
    </location>
</feature>
<sequence>METRLTADDGIELKEITVEDYRPKNTVLRVIAIVLSYIFHPLFIPVYIIWLLLNTQAYMFAQFTPAEKAIALVRFFIIYSFFPLVTVLLAKGLGFLKSVYLKTQKERIIPYIASNLYYFWMCYVLRHQPDFPKEAVYLSMAIFIASCAGLMANIYMKVSMHTMGMGIMLGFTGMMAMGEATNYTIYFSISLLIAGLVSSARMIVSDHTPREIYTGLLIGVLSMAAAVWADGILP</sequence>
<protein>
    <recommendedName>
        <fullName evidence="4">Phosphatase PAP2 family protein</fullName>
    </recommendedName>
</protein>
<keyword evidence="3" id="KW-1185">Reference proteome</keyword>
<proteinExistence type="predicted"/>
<accession>A0ABS9KL92</accession>
<evidence type="ECO:0008006" key="4">
    <source>
        <dbReference type="Google" id="ProtNLM"/>
    </source>
</evidence>
<evidence type="ECO:0000313" key="2">
    <source>
        <dbReference type="EMBL" id="MCG2613086.1"/>
    </source>
</evidence>
<name>A0ABS9KL92_9BACT</name>
<feature type="transmembrane region" description="Helical" evidence="1">
    <location>
        <begin position="184"/>
        <end position="204"/>
    </location>
</feature>